<dbReference type="AlphaFoldDB" id="G0PAS2"/>
<protein>
    <submittedName>
        <fullName evidence="2">Uncharacterized protein</fullName>
    </submittedName>
</protein>
<accession>G0PAS2</accession>
<evidence type="ECO:0000256" key="1">
    <source>
        <dbReference type="SAM" id="MobiDB-lite"/>
    </source>
</evidence>
<dbReference type="InParanoid" id="G0PAS2"/>
<keyword evidence="3" id="KW-1185">Reference proteome</keyword>
<evidence type="ECO:0000313" key="3">
    <source>
        <dbReference type="Proteomes" id="UP000008068"/>
    </source>
</evidence>
<sequence>MTEKSLSCYQAVQLYRSAANIIAMDTKMVKLNLGANVDTGECYAIGPNAKEVFKIVKAYEFGHSDVKLSLLKDKWDEDDKENGNKKKQGSKAIQRDGRRPLDVVKLFGFFHYDSLM</sequence>
<reference evidence="3" key="1">
    <citation type="submission" date="2011-07" db="EMBL/GenBank/DDBJ databases">
        <authorList>
            <consortium name="Caenorhabditis brenneri Sequencing and Analysis Consortium"/>
            <person name="Wilson R.K."/>
        </authorList>
    </citation>
    <scope>NUCLEOTIDE SEQUENCE [LARGE SCALE GENOMIC DNA]</scope>
    <source>
        <strain evidence="3">PB2801</strain>
    </source>
</reference>
<gene>
    <name evidence="2" type="ORF">CAEBREN_14980</name>
</gene>
<name>G0PAS2_CAEBE</name>
<feature type="region of interest" description="Disordered" evidence="1">
    <location>
        <begin position="77"/>
        <end position="96"/>
    </location>
</feature>
<dbReference type="HOGENOM" id="CLU_169188_0_0_1"/>
<dbReference type="EMBL" id="GL380188">
    <property type="protein sequence ID" value="EGT49982.1"/>
    <property type="molecule type" value="Genomic_DNA"/>
</dbReference>
<organism evidence="3">
    <name type="scientific">Caenorhabditis brenneri</name>
    <name type="common">Nematode worm</name>
    <dbReference type="NCBI Taxonomy" id="135651"/>
    <lineage>
        <taxon>Eukaryota</taxon>
        <taxon>Metazoa</taxon>
        <taxon>Ecdysozoa</taxon>
        <taxon>Nematoda</taxon>
        <taxon>Chromadorea</taxon>
        <taxon>Rhabditida</taxon>
        <taxon>Rhabditina</taxon>
        <taxon>Rhabditomorpha</taxon>
        <taxon>Rhabditoidea</taxon>
        <taxon>Rhabditidae</taxon>
        <taxon>Peloderinae</taxon>
        <taxon>Caenorhabditis</taxon>
    </lineage>
</organism>
<dbReference type="Proteomes" id="UP000008068">
    <property type="component" value="Unassembled WGS sequence"/>
</dbReference>
<proteinExistence type="predicted"/>
<evidence type="ECO:0000313" key="2">
    <source>
        <dbReference type="EMBL" id="EGT49982.1"/>
    </source>
</evidence>